<dbReference type="AlphaFoldDB" id="A0A160P9B0"/>
<organism evidence="3 4">
    <name type="scientific">Streptomyces laurentii</name>
    <dbReference type="NCBI Taxonomy" id="39478"/>
    <lineage>
        <taxon>Bacteria</taxon>
        <taxon>Bacillati</taxon>
        <taxon>Actinomycetota</taxon>
        <taxon>Actinomycetes</taxon>
        <taxon>Kitasatosporales</taxon>
        <taxon>Streptomycetaceae</taxon>
        <taxon>Streptomyces</taxon>
    </lineage>
</organism>
<gene>
    <name evidence="3" type="ORF">SLA_7180</name>
</gene>
<keyword evidence="4" id="KW-1185">Reference proteome</keyword>
<evidence type="ECO:0000313" key="3">
    <source>
        <dbReference type="EMBL" id="BAU88046.1"/>
    </source>
</evidence>
<dbReference type="KEGG" id="slau:SLA_7180"/>
<feature type="domain" description="DUF317" evidence="2">
    <location>
        <begin position="50"/>
        <end position="104"/>
    </location>
</feature>
<dbReference type="InterPro" id="IPR005523">
    <property type="entry name" value="DUF317_SPDY"/>
</dbReference>
<evidence type="ECO:0000256" key="1">
    <source>
        <dbReference type="SAM" id="MobiDB-lite"/>
    </source>
</evidence>
<protein>
    <recommendedName>
        <fullName evidence="2">DUF317 domain-containing protein</fullName>
    </recommendedName>
</protein>
<feature type="region of interest" description="Disordered" evidence="1">
    <location>
        <begin position="221"/>
        <end position="269"/>
    </location>
</feature>
<evidence type="ECO:0000259" key="2">
    <source>
        <dbReference type="Pfam" id="PF03771"/>
    </source>
</evidence>
<reference evidence="3 4" key="1">
    <citation type="journal article" date="2016" name="Genome Announc.">
        <title>Complete Genome Sequence of Thiostrepton-Producing Streptomyces laurentii ATCC 31255.</title>
        <authorList>
            <person name="Doi K."/>
            <person name="Fujino Y."/>
            <person name="Nagayoshi Y."/>
            <person name="Ohshima T."/>
            <person name="Ogata S."/>
        </authorList>
    </citation>
    <scope>NUCLEOTIDE SEQUENCE [LARGE SCALE GENOMIC DNA]</scope>
    <source>
        <strain evidence="3 4">ATCC 31255</strain>
    </source>
</reference>
<accession>A0A160P9B0</accession>
<dbReference type="EMBL" id="AP017424">
    <property type="protein sequence ID" value="BAU88046.1"/>
    <property type="molecule type" value="Genomic_DNA"/>
</dbReference>
<feature type="domain" description="DUF317" evidence="2">
    <location>
        <begin position="146"/>
        <end position="204"/>
    </location>
</feature>
<dbReference type="Proteomes" id="UP000217676">
    <property type="component" value="Chromosome"/>
</dbReference>
<feature type="compositionally biased region" description="Pro residues" evidence="1">
    <location>
        <begin position="258"/>
        <end position="269"/>
    </location>
</feature>
<proteinExistence type="predicted"/>
<evidence type="ECO:0000313" key="4">
    <source>
        <dbReference type="Proteomes" id="UP000217676"/>
    </source>
</evidence>
<sequence>MPAPQPADGDVYVTPRYLAGSSGTGDAGFAPVTHWPHHHLDEGPHQLVVTSPDHRIRIGWAGDDYDRWMISAAPDAVSAARWTAIANQSTPAELVGALTAQLAQDWAEGEDRFLAAPSIYWTAGVKPLLDAGWAQHRSRGFIHLASPDGQAGVDIDLLQRREEFVTLWAGPDGWGTRAEITFTTQAPAHLIAATAQAFTDPAPVARWHQHLSAELAAQAQLTPVTPPAPTPRDIRPRITNRRPSTAASVPRWSTTTPSAPPPARPAARR</sequence>
<dbReference type="Pfam" id="PF03771">
    <property type="entry name" value="SPDY"/>
    <property type="match status" value="2"/>
</dbReference>
<name>A0A160P9B0_STRLU</name>